<feature type="domain" description="PglD N-terminal" evidence="2">
    <location>
        <begin position="3"/>
        <end position="64"/>
    </location>
</feature>
<dbReference type="InterPro" id="IPR011004">
    <property type="entry name" value="Trimer_LpxA-like_sf"/>
</dbReference>
<dbReference type="Gene3D" id="2.160.10.10">
    <property type="entry name" value="Hexapeptide repeat proteins"/>
    <property type="match status" value="1"/>
</dbReference>
<dbReference type="SUPFAM" id="SSF51161">
    <property type="entry name" value="Trimeric LpxA-like enzymes"/>
    <property type="match status" value="1"/>
</dbReference>
<reference evidence="3 4" key="1">
    <citation type="submission" date="2016-06" db="EMBL/GenBank/DDBJ databases">
        <title>Revisiting the taxonomy of the Elizabethkingia Genus based on Whole-Genome Sequencing, Optical Mapping, and MALDI-TOF.</title>
        <authorList>
            <person name="Nicholson A.C."/>
        </authorList>
    </citation>
    <scope>NUCLEOTIDE SEQUENCE [LARGE SCALE GENOMIC DNA]</scope>
    <source>
        <strain evidence="3 4">G4070</strain>
    </source>
</reference>
<protein>
    <submittedName>
        <fullName evidence="3">Transferase</fullName>
    </submittedName>
</protein>
<dbReference type="RefSeq" id="WP_078772990.1">
    <property type="nucleotide sequence ID" value="NZ_JBKJBK010000014.1"/>
</dbReference>
<dbReference type="InterPro" id="IPR041561">
    <property type="entry name" value="PglD_N"/>
</dbReference>
<dbReference type="Gene3D" id="3.40.50.20">
    <property type="match status" value="1"/>
</dbReference>
<comment type="similarity">
    <text evidence="1">Belongs to the transferase hexapeptide repeat family.</text>
</comment>
<dbReference type="Proteomes" id="UP000190813">
    <property type="component" value="Unassembled WGS sequence"/>
</dbReference>
<dbReference type="EMBL" id="MAHX01000020">
    <property type="protein sequence ID" value="OPC61555.1"/>
    <property type="molecule type" value="Genomic_DNA"/>
</dbReference>
<gene>
    <name evidence="3" type="ORF">BAZ10_10635</name>
</gene>
<accession>A0A1T3MAA5</accession>
<dbReference type="PANTHER" id="PTHR43300:SF7">
    <property type="entry name" value="UDP-N-ACETYLBACILLOSAMINE N-ACETYLTRANSFERASE"/>
    <property type="match status" value="1"/>
</dbReference>
<dbReference type="InterPro" id="IPR001451">
    <property type="entry name" value="Hexapep"/>
</dbReference>
<dbReference type="AlphaFoldDB" id="A0A1T3MAA5"/>
<dbReference type="Pfam" id="PF17836">
    <property type="entry name" value="PglD_N"/>
    <property type="match status" value="1"/>
</dbReference>
<evidence type="ECO:0000259" key="2">
    <source>
        <dbReference type="Pfam" id="PF17836"/>
    </source>
</evidence>
<keyword evidence="4" id="KW-1185">Reference proteome</keyword>
<proteinExistence type="inferred from homology"/>
<keyword evidence="3" id="KW-0808">Transferase</keyword>
<dbReference type="PANTHER" id="PTHR43300">
    <property type="entry name" value="ACETYLTRANSFERASE"/>
    <property type="match status" value="1"/>
</dbReference>
<dbReference type="InterPro" id="IPR050179">
    <property type="entry name" value="Trans_hexapeptide_repeat"/>
</dbReference>
<evidence type="ECO:0000313" key="3">
    <source>
        <dbReference type="EMBL" id="OPC61555.1"/>
    </source>
</evidence>
<organism evidence="3 4">
    <name type="scientific">Elizabethkingia occulta</name>
    <dbReference type="NCBI Taxonomy" id="1867263"/>
    <lineage>
        <taxon>Bacteria</taxon>
        <taxon>Pseudomonadati</taxon>
        <taxon>Bacteroidota</taxon>
        <taxon>Flavobacteriia</taxon>
        <taxon>Flavobacteriales</taxon>
        <taxon>Weeksellaceae</taxon>
        <taxon>Elizabethkingia</taxon>
    </lineage>
</organism>
<evidence type="ECO:0000256" key="1">
    <source>
        <dbReference type="ARBA" id="ARBA00007274"/>
    </source>
</evidence>
<dbReference type="GO" id="GO:0016740">
    <property type="term" value="F:transferase activity"/>
    <property type="evidence" value="ECO:0007669"/>
    <property type="project" value="UniProtKB-KW"/>
</dbReference>
<evidence type="ECO:0000313" key="4">
    <source>
        <dbReference type="Proteomes" id="UP000190813"/>
    </source>
</evidence>
<comment type="caution">
    <text evidence="3">The sequence shown here is derived from an EMBL/GenBank/DDBJ whole genome shotgun (WGS) entry which is preliminary data.</text>
</comment>
<dbReference type="Pfam" id="PF00132">
    <property type="entry name" value="Hexapep"/>
    <property type="match status" value="1"/>
</dbReference>
<sequence length="156" mass="17032">MKKFVLYGNGGHSKVVQDLIYKLGGTIQAIFDQENIYDPNAFPNAEIIICIGDNKVREEISKKIEHRFATLIHPSAVLANGIEIGKGTVVLANAVLQAGTKVGKHVIINANTTIDHDVVIEDFVSVYPNTYIGGGANITKNKIIEPNQVIARNTFF</sequence>
<name>A0A1T3MAA5_9FLAO</name>